<dbReference type="InterPro" id="IPR025646">
    <property type="entry name" value="DUF4350"/>
</dbReference>
<evidence type="ECO:0000256" key="1">
    <source>
        <dbReference type="SAM" id="Phobius"/>
    </source>
</evidence>
<sequence>MWILVISLLLFILVSLYILSAKPKDYPDFVTESPSPTGVKALYTYLAGEFEDVSSWDHEPGLLPKDDKQLLIMVEPFLVLESHEQNAYQSFMESGNTILLFKQNPDDMFQLKTEQIFLPPTNETEGTVVMQEGSEYDADIQSPFRLVTGEGDETLLEDEQGTIAMKRSVGEGQLIVVTEPMLMMNDALLNADHLQLVLSLLNESEYEEIVFDEYIHKNPNVFTLWTVFPQWFYVLLIQGALLALLWLWARGKRFGPIKAPPREDTVRFSDERIVALASWYQRRKRYQESLLLQADYIKLLMQERWGIPYRKEWNEIGERLDRKWQSLTSEEVQIFVRELVQVLQKDKVKKAEFLVWTKKLDRLREEVENR</sequence>
<dbReference type="EMBL" id="WJNH01000009">
    <property type="protein sequence ID" value="MRG87478.1"/>
    <property type="molecule type" value="Genomic_DNA"/>
</dbReference>
<proteinExistence type="predicted"/>
<dbReference type="Proteomes" id="UP000480185">
    <property type="component" value="Unassembled WGS sequence"/>
</dbReference>
<protein>
    <submittedName>
        <fullName evidence="3">DUF4350 domain-containing protein</fullName>
    </submittedName>
</protein>
<dbReference type="AlphaFoldDB" id="A0A6G1X9L6"/>
<keyword evidence="1" id="KW-0812">Transmembrane</keyword>
<name>A0A6G1X9L6_9BACI</name>
<feature type="domain" description="DUF4350" evidence="2">
    <location>
        <begin position="32"/>
        <end position="201"/>
    </location>
</feature>
<keyword evidence="1" id="KW-1133">Transmembrane helix</keyword>
<dbReference type="Pfam" id="PF14258">
    <property type="entry name" value="DUF4350"/>
    <property type="match status" value="1"/>
</dbReference>
<keyword evidence="4" id="KW-1185">Reference proteome</keyword>
<evidence type="ECO:0000313" key="3">
    <source>
        <dbReference type="EMBL" id="MRG87478.1"/>
    </source>
</evidence>
<keyword evidence="1" id="KW-0472">Membrane</keyword>
<evidence type="ECO:0000259" key="2">
    <source>
        <dbReference type="Pfam" id="PF14258"/>
    </source>
</evidence>
<organism evidence="3 4">
    <name type="scientific">Salinibacillus xinjiangensis</name>
    <dbReference type="NCBI Taxonomy" id="1229268"/>
    <lineage>
        <taxon>Bacteria</taxon>
        <taxon>Bacillati</taxon>
        <taxon>Bacillota</taxon>
        <taxon>Bacilli</taxon>
        <taxon>Bacillales</taxon>
        <taxon>Bacillaceae</taxon>
        <taxon>Salinibacillus</taxon>
    </lineage>
</organism>
<gene>
    <name evidence="3" type="ORF">GH754_14375</name>
</gene>
<reference evidence="3 4" key="1">
    <citation type="submission" date="2019-11" db="EMBL/GenBank/DDBJ databases">
        <authorList>
            <person name="Li J."/>
        </authorList>
    </citation>
    <scope>NUCLEOTIDE SEQUENCE [LARGE SCALE GENOMIC DNA]</scope>
    <source>
        <strain evidence="3 4">J4</strain>
    </source>
</reference>
<comment type="caution">
    <text evidence="3">The sequence shown here is derived from an EMBL/GenBank/DDBJ whole genome shotgun (WGS) entry which is preliminary data.</text>
</comment>
<feature type="transmembrane region" description="Helical" evidence="1">
    <location>
        <begin position="231"/>
        <end position="249"/>
    </location>
</feature>
<accession>A0A6G1X9L6</accession>
<evidence type="ECO:0000313" key="4">
    <source>
        <dbReference type="Proteomes" id="UP000480185"/>
    </source>
</evidence>